<dbReference type="Pfam" id="PF08265">
    <property type="entry name" value="YL1_C"/>
    <property type="match status" value="1"/>
</dbReference>
<evidence type="ECO:0000256" key="3">
    <source>
        <dbReference type="ARBA" id="ARBA00023163"/>
    </source>
</evidence>
<dbReference type="InterPro" id="IPR029525">
    <property type="entry name" value="INO80C/Ies6"/>
</dbReference>
<dbReference type="Proteomes" id="UP001208570">
    <property type="component" value="Unassembled WGS sequence"/>
</dbReference>
<gene>
    <name evidence="6" type="ORF">LSH36_101g03034</name>
</gene>
<keyword evidence="2" id="KW-0805">Transcription regulation</keyword>
<comment type="subcellular location">
    <subcellularLocation>
        <location evidence="1">Nucleus</location>
    </subcellularLocation>
</comment>
<comment type="caution">
    <text evidence="6">The sequence shown here is derived from an EMBL/GenBank/DDBJ whole genome shotgun (WGS) entry which is preliminary data.</text>
</comment>
<evidence type="ECO:0000256" key="4">
    <source>
        <dbReference type="ARBA" id="ARBA00023242"/>
    </source>
</evidence>
<keyword evidence="4" id="KW-0539">Nucleus</keyword>
<protein>
    <recommendedName>
        <fullName evidence="5">Vps72/YL1 C-terminal domain-containing protein</fullName>
    </recommendedName>
</protein>
<evidence type="ECO:0000313" key="7">
    <source>
        <dbReference type="Proteomes" id="UP001208570"/>
    </source>
</evidence>
<dbReference type="PANTHER" id="PTHR31200">
    <property type="entry name" value="INO80 COMPLEX SUBUNIT C"/>
    <property type="match status" value="1"/>
</dbReference>
<dbReference type="AlphaFoldDB" id="A0AAD9K196"/>
<keyword evidence="7" id="KW-1185">Reference proteome</keyword>
<keyword evidence="3" id="KW-0804">Transcription</keyword>
<organism evidence="6 7">
    <name type="scientific">Paralvinella palmiformis</name>
    <dbReference type="NCBI Taxonomy" id="53620"/>
    <lineage>
        <taxon>Eukaryota</taxon>
        <taxon>Metazoa</taxon>
        <taxon>Spiralia</taxon>
        <taxon>Lophotrochozoa</taxon>
        <taxon>Annelida</taxon>
        <taxon>Polychaeta</taxon>
        <taxon>Sedentaria</taxon>
        <taxon>Canalipalpata</taxon>
        <taxon>Terebellida</taxon>
        <taxon>Terebelliformia</taxon>
        <taxon>Alvinellidae</taxon>
        <taxon>Paralvinella</taxon>
    </lineage>
</organism>
<evidence type="ECO:0000256" key="2">
    <source>
        <dbReference type="ARBA" id="ARBA00023015"/>
    </source>
</evidence>
<feature type="domain" description="Vps72/YL1 C-terminal" evidence="5">
    <location>
        <begin position="34"/>
        <end position="63"/>
    </location>
</feature>
<accession>A0AAD9K196</accession>
<dbReference type="GO" id="GO:0006338">
    <property type="term" value="P:chromatin remodeling"/>
    <property type="evidence" value="ECO:0007669"/>
    <property type="project" value="InterPro"/>
</dbReference>
<sequence length="84" mass="9580">MKQIIQMERSLPWKPDHPIYSRIDAPPSFKPAKKYSDLSGLPSLYTDPMTKLRYSSGEEYTRASKLPSDIVTGLLQLRKANNLV</sequence>
<evidence type="ECO:0000256" key="1">
    <source>
        <dbReference type="ARBA" id="ARBA00004123"/>
    </source>
</evidence>
<dbReference type="PANTHER" id="PTHR31200:SF1">
    <property type="entry name" value="INO80 COMPLEX SUBUNIT C"/>
    <property type="match status" value="1"/>
</dbReference>
<reference evidence="6" key="1">
    <citation type="journal article" date="2023" name="Mol. Biol. Evol.">
        <title>Third-Generation Sequencing Reveals the Adaptive Role of the Epigenome in Three Deep-Sea Polychaetes.</title>
        <authorList>
            <person name="Perez M."/>
            <person name="Aroh O."/>
            <person name="Sun Y."/>
            <person name="Lan Y."/>
            <person name="Juniper S.K."/>
            <person name="Young C.R."/>
            <person name="Angers B."/>
            <person name="Qian P.Y."/>
        </authorList>
    </citation>
    <scope>NUCLEOTIDE SEQUENCE</scope>
    <source>
        <strain evidence="6">P08H-3</strain>
    </source>
</reference>
<dbReference type="EMBL" id="JAODUP010000101">
    <property type="protein sequence ID" value="KAK2162253.1"/>
    <property type="molecule type" value="Genomic_DNA"/>
</dbReference>
<evidence type="ECO:0000259" key="5">
    <source>
        <dbReference type="SMART" id="SM00993"/>
    </source>
</evidence>
<proteinExistence type="predicted"/>
<dbReference type="GO" id="GO:0031011">
    <property type="term" value="C:Ino80 complex"/>
    <property type="evidence" value="ECO:0007669"/>
    <property type="project" value="InterPro"/>
</dbReference>
<name>A0AAD9K196_9ANNE</name>
<evidence type="ECO:0000313" key="6">
    <source>
        <dbReference type="EMBL" id="KAK2162253.1"/>
    </source>
</evidence>
<dbReference type="InterPro" id="IPR013272">
    <property type="entry name" value="Vps72/YL1_C"/>
</dbReference>
<dbReference type="SMART" id="SM00993">
    <property type="entry name" value="YL1_C"/>
    <property type="match status" value="1"/>
</dbReference>